<evidence type="ECO:0000313" key="2">
    <source>
        <dbReference type="Proteomes" id="UP000824533"/>
    </source>
</evidence>
<protein>
    <submittedName>
        <fullName evidence="1">Uncharacterized protein</fullName>
    </submittedName>
</protein>
<accession>A0ACC1DJ46</accession>
<reference evidence="1 2" key="1">
    <citation type="journal article" date="2021" name="Front. Genet.">
        <title>Chromosome-Level Genome Assembly Reveals Significant Gene Expansion in the Toll and IMD Signaling Pathways of Dendrolimus kikuchii.</title>
        <authorList>
            <person name="Zhou J."/>
            <person name="Wu P."/>
            <person name="Xiong Z."/>
            <person name="Liu N."/>
            <person name="Zhao N."/>
            <person name="Ji M."/>
            <person name="Qiu Y."/>
            <person name="Yang B."/>
        </authorList>
    </citation>
    <scope>NUCLEOTIDE SEQUENCE [LARGE SCALE GENOMIC DNA]</scope>
    <source>
        <strain evidence="1">Ann1</strain>
    </source>
</reference>
<organism evidence="1 2">
    <name type="scientific">Dendrolimus kikuchii</name>
    <dbReference type="NCBI Taxonomy" id="765133"/>
    <lineage>
        <taxon>Eukaryota</taxon>
        <taxon>Metazoa</taxon>
        <taxon>Ecdysozoa</taxon>
        <taxon>Arthropoda</taxon>
        <taxon>Hexapoda</taxon>
        <taxon>Insecta</taxon>
        <taxon>Pterygota</taxon>
        <taxon>Neoptera</taxon>
        <taxon>Endopterygota</taxon>
        <taxon>Lepidoptera</taxon>
        <taxon>Glossata</taxon>
        <taxon>Ditrysia</taxon>
        <taxon>Bombycoidea</taxon>
        <taxon>Lasiocampidae</taxon>
        <taxon>Dendrolimus</taxon>
    </lineage>
</organism>
<dbReference type="Proteomes" id="UP000824533">
    <property type="component" value="Linkage Group LG01"/>
</dbReference>
<evidence type="ECO:0000313" key="1">
    <source>
        <dbReference type="EMBL" id="KAJ0183926.1"/>
    </source>
</evidence>
<comment type="caution">
    <text evidence="1">The sequence shown here is derived from an EMBL/GenBank/DDBJ whole genome shotgun (WGS) entry which is preliminary data.</text>
</comment>
<keyword evidence="2" id="KW-1185">Reference proteome</keyword>
<sequence length="565" mass="63766">MENKSIDRFYQNVRGWRSKLNAFYNNIESSGADLFAITETGCNPSIPDAEIAPPSYHILRCDRMDGRKQGGALLVATHRLELRAVSLPSNFNVDEYLLCDTITVSESDEALVPVDNHHPPLAITITRIGGCLASTHDCSLTGEEVTGSFAPQGINSNNNKWPQWNFRKANFNLLYSLISSVDWTPLYSIKDPAEALLFFYNTFYSLLDDCVPRKKRTCVNSRYSYPEWYTRDVIRNIRQKARFHKQYKLTKSQNDCAAFAQCRTRVKVMIATAYDRYKQRIEMCKITKDGNIIPEADCARELAHFFHSVYGTQKAKLNVDDAVAAGGGSSMRVHVDRLQLSQVSKALARLKPKHSAGPDGIPAFIMKDCQAILTEPLLHLFNLFIDFSFFPECWKVTRVVPVPKGDAGSDITNFRPVAILSAPAKIFESIIHKCILDQVTCQLSEAQHGFRPGRSTNSNLLNFMSYVIPLVDAGVQVDAPYFNFKKAFDLVDNDILLTKLAAVGCTPKLLNFFANYMRDRQQFVDYAGFKSEPYYTRSGIKNYFFTGPNTSIALEMIYLGLKKII</sequence>
<gene>
    <name evidence="1" type="ORF">K1T71_000349</name>
</gene>
<dbReference type="EMBL" id="CM034387">
    <property type="protein sequence ID" value="KAJ0183926.1"/>
    <property type="molecule type" value="Genomic_DNA"/>
</dbReference>
<name>A0ACC1DJ46_9NEOP</name>
<proteinExistence type="predicted"/>